<organism evidence="5 6">
    <name type="scientific">Purpureocillium lilacinum</name>
    <name type="common">Paecilomyces lilacinus</name>
    <dbReference type="NCBI Taxonomy" id="33203"/>
    <lineage>
        <taxon>Eukaryota</taxon>
        <taxon>Fungi</taxon>
        <taxon>Dikarya</taxon>
        <taxon>Ascomycota</taxon>
        <taxon>Pezizomycotina</taxon>
        <taxon>Sordariomycetes</taxon>
        <taxon>Hypocreomycetidae</taxon>
        <taxon>Hypocreales</taxon>
        <taxon>Ophiocordycipitaceae</taxon>
        <taxon>Purpureocillium</taxon>
    </lineage>
</organism>
<sequence length="591" mass="62474">MAMLPNYAATNTLPLFVLALASGAVADANPKAATWRDTPIGPDGPWNAVEVKLGTLGQTVALFPGRNYQSYVITSDYCAYNASISHCGAGTYSKDEAIQKNLAGIQYKPDAQDFLAGAQVKGNKTSMFIDTIDLGCEDCVIANTTLSLLESQMIAYPGGVWYPVFAGCLSVGAEAVNQTYTQDDAPAINASVIPWYLSRHRSTPSSSFGMHVGSAISSSAMTGSLLYGGYDRNRVVGDVLGMDGVFTDAIPLKDIGIRVVRGVSPFAFESKDGLLAGGNTSLSSGVSVRLDACSPYLTLPRSTCDSIAANLPVHYNASLGLYLWNTEDPKYDQIVRSASALTFTLSSANKELTVNVPFHHLNLTLAPPLSHKPTPYFPCSTGGTGSYVLGRAFFQDAFMGANWERKRWWLAQAPGPKFQAGSNVVSILKGDTNIYSGGSDWASSWDGVWTELKASGPNNSTGSNGTVSNGPGAAPPSSGLSTGAKVGIGVGAGVGVVICACAVVFLWRRKSRRARQTEVAQGQNAQNGPYPNDEVKIAGMLQPHAPAEVVGTTAKGPWDGFDFELAGDERHPGSRINRKPSPYSGELQELP</sequence>
<keyword evidence="2" id="KW-1133">Transmembrane helix</keyword>
<evidence type="ECO:0000313" key="5">
    <source>
        <dbReference type="EMBL" id="PWI72778.1"/>
    </source>
</evidence>
<dbReference type="InterPro" id="IPR033121">
    <property type="entry name" value="PEPTIDASE_A1"/>
</dbReference>
<name>A0A2U3EE36_PURLI</name>
<feature type="transmembrane region" description="Helical" evidence="2">
    <location>
        <begin position="486"/>
        <end position="507"/>
    </location>
</feature>
<feature type="compositionally biased region" description="Low complexity" evidence="1">
    <location>
        <begin position="455"/>
        <end position="472"/>
    </location>
</feature>
<feature type="domain" description="Peptidase A1" evidence="4">
    <location>
        <begin position="47"/>
        <end position="411"/>
    </location>
</feature>
<dbReference type="Proteomes" id="UP000245956">
    <property type="component" value="Unassembled WGS sequence"/>
</dbReference>
<dbReference type="GO" id="GO:0008233">
    <property type="term" value="F:peptidase activity"/>
    <property type="evidence" value="ECO:0007669"/>
    <property type="project" value="UniProtKB-KW"/>
</dbReference>
<evidence type="ECO:0000259" key="4">
    <source>
        <dbReference type="PROSITE" id="PS51767"/>
    </source>
</evidence>
<keyword evidence="2" id="KW-0472">Membrane</keyword>
<keyword evidence="2" id="KW-0812">Transmembrane</keyword>
<dbReference type="InterPro" id="IPR021109">
    <property type="entry name" value="Peptidase_aspartic_dom_sf"/>
</dbReference>
<comment type="caution">
    <text evidence="5">The sequence shown here is derived from an EMBL/GenBank/DDBJ whole genome shotgun (WGS) entry which is preliminary data.</text>
</comment>
<accession>A0A2U3EE36</accession>
<keyword evidence="5" id="KW-0378">Hydrolase</keyword>
<dbReference type="AlphaFoldDB" id="A0A2U3EE36"/>
<dbReference type="SUPFAM" id="SSF50630">
    <property type="entry name" value="Acid proteases"/>
    <property type="match status" value="1"/>
</dbReference>
<protein>
    <submittedName>
        <fullName evidence="5">Eukaryotic aspartyl protease</fullName>
    </submittedName>
</protein>
<gene>
    <name evidence="5" type="ORF">PCL_09793</name>
</gene>
<evidence type="ECO:0000313" key="6">
    <source>
        <dbReference type="Proteomes" id="UP000245956"/>
    </source>
</evidence>
<feature type="chain" id="PRO_5015570690" evidence="3">
    <location>
        <begin position="27"/>
        <end position="591"/>
    </location>
</feature>
<feature type="region of interest" description="Disordered" evidence="1">
    <location>
        <begin position="453"/>
        <end position="478"/>
    </location>
</feature>
<reference evidence="5 6" key="1">
    <citation type="journal article" date="2016" name="Front. Microbiol.">
        <title>Genome and transcriptome sequences reveal the specific parasitism of the nematophagous Purpureocillium lilacinum 36-1.</title>
        <authorList>
            <person name="Xie J."/>
            <person name="Li S."/>
            <person name="Mo C."/>
            <person name="Xiao X."/>
            <person name="Peng D."/>
            <person name="Wang G."/>
            <person name="Xiao Y."/>
        </authorList>
    </citation>
    <scope>NUCLEOTIDE SEQUENCE [LARGE SCALE GENOMIC DNA]</scope>
    <source>
        <strain evidence="5 6">36-1</strain>
    </source>
</reference>
<evidence type="ECO:0000256" key="1">
    <source>
        <dbReference type="SAM" id="MobiDB-lite"/>
    </source>
</evidence>
<keyword evidence="3" id="KW-0732">Signal</keyword>
<feature type="signal peptide" evidence="3">
    <location>
        <begin position="1"/>
        <end position="26"/>
    </location>
</feature>
<feature type="region of interest" description="Disordered" evidence="1">
    <location>
        <begin position="559"/>
        <end position="591"/>
    </location>
</feature>
<dbReference type="EMBL" id="LCWV01000005">
    <property type="protein sequence ID" value="PWI72778.1"/>
    <property type="molecule type" value="Genomic_DNA"/>
</dbReference>
<evidence type="ECO:0000256" key="2">
    <source>
        <dbReference type="SAM" id="Phobius"/>
    </source>
</evidence>
<evidence type="ECO:0000256" key="3">
    <source>
        <dbReference type="SAM" id="SignalP"/>
    </source>
</evidence>
<dbReference type="Gene3D" id="2.40.70.10">
    <property type="entry name" value="Acid Proteases"/>
    <property type="match status" value="1"/>
</dbReference>
<dbReference type="GO" id="GO:0006508">
    <property type="term" value="P:proteolysis"/>
    <property type="evidence" value="ECO:0007669"/>
    <property type="project" value="UniProtKB-KW"/>
</dbReference>
<keyword evidence="5" id="KW-0645">Protease</keyword>
<dbReference type="PROSITE" id="PS51767">
    <property type="entry name" value="PEPTIDASE_A1"/>
    <property type="match status" value="1"/>
</dbReference>
<proteinExistence type="predicted"/>